<organism evidence="2 3">
    <name type="scientific">Aaosphaeria arxii CBS 175.79</name>
    <dbReference type="NCBI Taxonomy" id="1450172"/>
    <lineage>
        <taxon>Eukaryota</taxon>
        <taxon>Fungi</taxon>
        <taxon>Dikarya</taxon>
        <taxon>Ascomycota</taxon>
        <taxon>Pezizomycotina</taxon>
        <taxon>Dothideomycetes</taxon>
        <taxon>Pleosporomycetidae</taxon>
        <taxon>Pleosporales</taxon>
        <taxon>Pleosporales incertae sedis</taxon>
        <taxon>Aaosphaeria</taxon>
    </lineage>
</organism>
<sequence length="322" mass="36983">MASVYTPEQITKFLDYIELPKKYHPSSNPVHDLDYLTQLHVHTISKIPYDNLSLHYSPTHKINIDPLHSYQKIVENARGRGGYCMENSLLFNHILRGLGFQVYTAGVRIRLRKDGVPDGDYIGWVHLVNIVTLPDSTRWMLDVGFGGDGATLPVPLIPGQILSNIGSQEIRLIRDHIPTQTHRTDATKLWIYQYRNFASQPWNSFYAFPETEFMEADFKVMNWYTGSSPTSFQTFTCILIKFLRREREDGKGQEVYGKRMLVNGTVKENLGGKTKVVRECRTEGERIEALEEWFGMRFTEEEREGIKGHVTELKGAHGEGLE</sequence>
<dbReference type="GeneID" id="54291262"/>
<dbReference type="InterPro" id="IPR053710">
    <property type="entry name" value="Arylamine_NAT_domain_sf"/>
</dbReference>
<dbReference type="InterPro" id="IPR001447">
    <property type="entry name" value="Arylamine_N-AcTrfase"/>
</dbReference>
<evidence type="ECO:0000256" key="1">
    <source>
        <dbReference type="ARBA" id="ARBA00006547"/>
    </source>
</evidence>
<keyword evidence="3" id="KW-1185">Reference proteome</keyword>
<name>A0A6A5XSL1_9PLEO</name>
<proteinExistence type="inferred from homology"/>
<reference evidence="2" key="1">
    <citation type="journal article" date="2020" name="Stud. Mycol.">
        <title>101 Dothideomycetes genomes: a test case for predicting lifestyles and emergence of pathogens.</title>
        <authorList>
            <person name="Haridas S."/>
            <person name="Albert R."/>
            <person name="Binder M."/>
            <person name="Bloem J."/>
            <person name="Labutti K."/>
            <person name="Salamov A."/>
            <person name="Andreopoulos B."/>
            <person name="Baker S."/>
            <person name="Barry K."/>
            <person name="Bills G."/>
            <person name="Bluhm B."/>
            <person name="Cannon C."/>
            <person name="Castanera R."/>
            <person name="Culley D."/>
            <person name="Daum C."/>
            <person name="Ezra D."/>
            <person name="Gonzalez J."/>
            <person name="Henrissat B."/>
            <person name="Kuo A."/>
            <person name="Liang C."/>
            <person name="Lipzen A."/>
            <person name="Lutzoni F."/>
            <person name="Magnuson J."/>
            <person name="Mondo S."/>
            <person name="Nolan M."/>
            <person name="Ohm R."/>
            <person name="Pangilinan J."/>
            <person name="Park H.-J."/>
            <person name="Ramirez L."/>
            <person name="Alfaro M."/>
            <person name="Sun H."/>
            <person name="Tritt A."/>
            <person name="Yoshinaga Y."/>
            <person name="Zwiers L.-H."/>
            <person name="Turgeon B."/>
            <person name="Goodwin S."/>
            <person name="Spatafora J."/>
            <person name="Crous P."/>
            <person name="Grigoriev I."/>
        </authorList>
    </citation>
    <scope>NUCLEOTIDE SEQUENCE</scope>
    <source>
        <strain evidence="2">CBS 175.79</strain>
    </source>
</reference>
<dbReference type="InterPro" id="IPR038765">
    <property type="entry name" value="Papain-like_cys_pep_sf"/>
</dbReference>
<dbReference type="Proteomes" id="UP000799778">
    <property type="component" value="Unassembled WGS sequence"/>
</dbReference>
<dbReference type="SUPFAM" id="SSF54001">
    <property type="entry name" value="Cysteine proteinases"/>
    <property type="match status" value="1"/>
</dbReference>
<evidence type="ECO:0000313" key="2">
    <source>
        <dbReference type="EMBL" id="KAF2015797.1"/>
    </source>
</evidence>
<dbReference type="PANTHER" id="PTHR11786">
    <property type="entry name" value="N-HYDROXYARYLAMINE O-ACETYLTRANSFERASE"/>
    <property type="match status" value="1"/>
</dbReference>
<keyword evidence="2" id="KW-0808">Transferase</keyword>
<gene>
    <name evidence="2" type="ORF">BU24DRAFT_491997</name>
</gene>
<accession>A0A6A5XSL1</accession>
<dbReference type="PANTHER" id="PTHR11786:SF0">
    <property type="entry name" value="ARYLAMINE N-ACETYLTRANSFERASE 4-RELATED"/>
    <property type="match status" value="1"/>
</dbReference>
<dbReference type="GO" id="GO:0016407">
    <property type="term" value="F:acetyltransferase activity"/>
    <property type="evidence" value="ECO:0007669"/>
    <property type="project" value="InterPro"/>
</dbReference>
<protein>
    <submittedName>
        <fullName evidence="2">Arylamine N-acetyltransferase 1</fullName>
    </submittedName>
</protein>
<dbReference type="Gene3D" id="3.30.2140.20">
    <property type="match status" value="1"/>
</dbReference>
<dbReference type="EMBL" id="ML978069">
    <property type="protein sequence ID" value="KAF2015797.1"/>
    <property type="molecule type" value="Genomic_DNA"/>
</dbReference>
<comment type="similarity">
    <text evidence="1">Belongs to the arylamine N-acetyltransferase family.</text>
</comment>
<dbReference type="AlphaFoldDB" id="A0A6A5XSL1"/>
<evidence type="ECO:0000313" key="3">
    <source>
        <dbReference type="Proteomes" id="UP000799778"/>
    </source>
</evidence>
<dbReference type="RefSeq" id="XP_033384136.1">
    <property type="nucleotide sequence ID" value="XM_033533865.1"/>
</dbReference>
<dbReference type="OrthoDB" id="10260017at2759"/>
<dbReference type="Pfam" id="PF00797">
    <property type="entry name" value="Acetyltransf_2"/>
    <property type="match status" value="1"/>
</dbReference>